<dbReference type="AlphaFoldDB" id="A0AAE0TG79"/>
<keyword evidence="2" id="KW-1185">Reference proteome</keyword>
<comment type="caution">
    <text evidence="1">The sequence shown here is derived from an EMBL/GenBank/DDBJ whole genome shotgun (WGS) entry which is preliminary data.</text>
</comment>
<reference evidence="1" key="2">
    <citation type="journal article" date="2021" name="Genome Biol. Evol.">
        <title>Developing a high-quality reference genome for a parasitic bivalve with doubly uniparental inheritance (Bivalvia: Unionida).</title>
        <authorList>
            <person name="Smith C.H."/>
        </authorList>
    </citation>
    <scope>NUCLEOTIDE SEQUENCE</scope>
    <source>
        <strain evidence="1">CHS0354</strain>
        <tissue evidence="1">Mantle</tissue>
    </source>
</reference>
<evidence type="ECO:0000313" key="1">
    <source>
        <dbReference type="EMBL" id="KAK3609786.1"/>
    </source>
</evidence>
<protein>
    <submittedName>
        <fullName evidence="1">Uncharacterized protein</fullName>
    </submittedName>
</protein>
<reference evidence="1" key="3">
    <citation type="submission" date="2023-05" db="EMBL/GenBank/DDBJ databases">
        <authorList>
            <person name="Smith C.H."/>
        </authorList>
    </citation>
    <scope>NUCLEOTIDE SEQUENCE</scope>
    <source>
        <strain evidence="1">CHS0354</strain>
        <tissue evidence="1">Mantle</tissue>
    </source>
</reference>
<proteinExistence type="predicted"/>
<dbReference type="Proteomes" id="UP001195483">
    <property type="component" value="Unassembled WGS sequence"/>
</dbReference>
<sequence>MFYVLGNNSNNKNKRMHAEDLENFVDEASATMRARLQHETESVGEILENQSTIPFAAQYEWRIGQIFDQQES</sequence>
<name>A0AAE0TG79_9BIVA</name>
<evidence type="ECO:0000313" key="2">
    <source>
        <dbReference type="Proteomes" id="UP001195483"/>
    </source>
</evidence>
<dbReference type="EMBL" id="JAEAOA010001377">
    <property type="protein sequence ID" value="KAK3609786.1"/>
    <property type="molecule type" value="Genomic_DNA"/>
</dbReference>
<gene>
    <name evidence="1" type="ORF">CHS0354_022646</name>
</gene>
<reference evidence="1" key="1">
    <citation type="journal article" date="2021" name="Genome Biol. Evol.">
        <title>A High-Quality Reference Genome for a Parasitic Bivalve with Doubly Uniparental Inheritance (Bivalvia: Unionida).</title>
        <authorList>
            <person name="Smith C.H."/>
        </authorList>
    </citation>
    <scope>NUCLEOTIDE SEQUENCE</scope>
    <source>
        <strain evidence="1">CHS0354</strain>
    </source>
</reference>
<organism evidence="1 2">
    <name type="scientific">Potamilus streckersoni</name>
    <dbReference type="NCBI Taxonomy" id="2493646"/>
    <lineage>
        <taxon>Eukaryota</taxon>
        <taxon>Metazoa</taxon>
        <taxon>Spiralia</taxon>
        <taxon>Lophotrochozoa</taxon>
        <taxon>Mollusca</taxon>
        <taxon>Bivalvia</taxon>
        <taxon>Autobranchia</taxon>
        <taxon>Heteroconchia</taxon>
        <taxon>Palaeoheterodonta</taxon>
        <taxon>Unionida</taxon>
        <taxon>Unionoidea</taxon>
        <taxon>Unionidae</taxon>
        <taxon>Ambleminae</taxon>
        <taxon>Lampsilini</taxon>
        <taxon>Potamilus</taxon>
    </lineage>
</organism>
<accession>A0AAE0TG79</accession>